<sequence>MGTMTGRAVVFSAVEVGPEMAGYLQPGDFIVACDAGYRNAARLGVKPDLIVGDFDSAPQPQTDRETIVLPHVKDDTDTQFAARWLVEHGCTEAVLLGALGGARIEHTFANISTGLYLSLHGVKTILADARSEMHYLLPGQPLRLARRDWMYLSVFALGAPLCGVTLQGVYYPLQDATLTELDYPLGTSNEFTAPEACLQCTAGHGLVVLTRADG</sequence>
<reference evidence="9" key="2">
    <citation type="submission" date="2021-04" db="EMBL/GenBank/DDBJ databases">
        <authorList>
            <person name="Gilroy R."/>
        </authorList>
    </citation>
    <scope>NUCLEOTIDE SEQUENCE</scope>
    <source>
        <strain evidence="9">ChiHecec2B26-7398</strain>
    </source>
</reference>
<proteinExistence type="predicted"/>
<dbReference type="AlphaFoldDB" id="A0A9D2BU75"/>
<dbReference type="GO" id="GO:0006772">
    <property type="term" value="P:thiamine metabolic process"/>
    <property type="evidence" value="ECO:0007669"/>
    <property type="project" value="UniProtKB-UniRule"/>
</dbReference>
<dbReference type="GO" id="GO:0005524">
    <property type="term" value="F:ATP binding"/>
    <property type="evidence" value="ECO:0007669"/>
    <property type="project" value="UniProtKB-KW"/>
</dbReference>
<evidence type="ECO:0000256" key="2">
    <source>
        <dbReference type="ARBA" id="ARBA00022741"/>
    </source>
</evidence>
<organism evidence="9 10">
    <name type="scientific">Candidatus Gemmiger excrementipullorum</name>
    <dbReference type="NCBI Taxonomy" id="2838610"/>
    <lineage>
        <taxon>Bacteria</taxon>
        <taxon>Bacillati</taxon>
        <taxon>Bacillota</taxon>
        <taxon>Clostridia</taxon>
        <taxon>Eubacteriales</taxon>
        <taxon>Gemmiger</taxon>
    </lineage>
</organism>
<dbReference type="SUPFAM" id="SSF63999">
    <property type="entry name" value="Thiamin pyrophosphokinase, catalytic domain"/>
    <property type="match status" value="1"/>
</dbReference>
<dbReference type="GO" id="GO:0009229">
    <property type="term" value="P:thiamine diphosphate biosynthetic process"/>
    <property type="evidence" value="ECO:0007669"/>
    <property type="project" value="InterPro"/>
</dbReference>
<dbReference type="InterPro" id="IPR006282">
    <property type="entry name" value="Thi_PPkinase"/>
</dbReference>
<dbReference type="InterPro" id="IPR036371">
    <property type="entry name" value="TPK_B1-bd_sf"/>
</dbReference>
<keyword evidence="3" id="KW-0418">Kinase</keyword>
<evidence type="ECO:0000256" key="1">
    <source>
        <dbReference type="ARBA" id="ARBA00022679"/>
    </source>
</evidence>
<dbReference type="NCBIfam" id="TIGR01378">
    <property type="entry name" value="thi_PPkinase"/>
    <property type="match status" value="1"/>
</dbReference>
<gene>
    <name evidence="9" type="ORF">H9846_02595</name>
</gene>
<evidence type="ECO:0000259" key="7">
    <source>
        <dbReference type="Pfam" id="PF04263"/>
    </source>
</evidence>
<keyword evidence="1 9" id="KW-0808">Transferase</keyword>
<evidence type="ECO:0000313" key="9">
    <source>
        <dbReference type="EMBL" id="HIX94326.1"/>
    </source>
</evidence>
<feature type="domain" description="Thiamin pyrophosphokinase thiamin-binding" evidence="8">
    <location>
        <begin position="150"/>
        <end position="201"/>
    </location>
</feature>
<evidence type="ECO:0000256" key="4">
    <source>
        <dbReference type="ARBA" id="ARBA00022840"/>
    </source>
</evidence>
<keyword evidence="6" id="KW-0812">Transmembrane</keyword>
<dbReference type="PANTHER" id="PTHR41299:SF1">
    <property type="entry name" value="THIAMINE PYROPHOSPHOKINASE"/>
    <property type="match status" value="1"/>
</dbReference>
<dbReference type="GO" id="GO:0016301">
    <property type="term" value="F:kinase activity"/>
    <property type="evidence" value="ECO:0007669"/>
    <property type="project" value="UniProtKB-KW"/>
</dbReference>
<dbReference type="Pfam" id="PF04263">
    <property type="entry name" value="TPK_catalytic"/>
    <property type="match status" value="1"/>
</dbReference>
<keyword evidence="6" id="KW-0472">Membrane</keyword>
<reference evidence="9" key="1">
    <citation type="journal article" date="2021" name="PeerJ">
        <title>Extensive microbial diversity within the chicken gut microbiome revealed by metagenomics and culture.</title>
        <authorList>
            <person name="Gilroy R."/>
            <person name="Ravi A."/>
            <person name="Getino M."/>
            <person name="Pursley I."/>
            <person name="Horton D.L."/>
            <person name="Alikhan N.F."/>
            <person name="Baker D."/>
            <person name="Gharbi K."/>
            <person name="Hall N."/>
            <person name="Watson M."/>
            <person name="Adriaenssens E.M."/>
            <person name="Foster-Nyarko E."/>
            <person name="Jarju S."/>
            <person name="Secka A."/>
            <person name="Antonio M."/>
            <person name="Oren A."/>
            <person name="Chaudhuri R.R."/>
            <person name="La Ragione R."/>
            <person name="Hildebrand F."/>
            <person name="Pallen M.J."/>
        </authorList>
    </citation>
    <scope>NUCLEOTIDE SEQUENCE</scope>
    <source>
        <strain evidence="9">ChiHecec2B26-7398</strain>
    </source>
</reference>
<evidence type="ECO:0000259" key="8">
    <source>
        <dbReference type="Pfam" id="PF04265"/>
    </source>
</evidence>
<dbReference type="InterPro" id="IPR036759">
    <property type="entry name" value="TPK_catalytic_sf"/>
</dbReference>
<dbReference type="Pfam" id="PF04265">
    <property type="entry name" value="TPK_B1_binding"/>
    <property type="match status" value="1"/>
</dbReference>
<accession>A0A9D2BU75</accession>
<keyword evidence="4" id="KW-0067">ATP-binding</keyword>
<dbReference type="Proteomes" id="UP000886751">
    <property type="component" value="Unassembled WGS sequence"/>
</dbReference>
<dbReference type="Gene3D" id="3.40.50.10240">
    <property type="entry name" value="Thiamin pyrophosphokinase, catalytic domain"/>
    <property type="match status" value="1"/>
</dbReference>
<name>A0A9D2BU75_9FIRM</name>
<dbReference type="EC" id="2.7.6.2" evidence="5"/>
<dbReference type="SUPFAM" id="SSF63862">
    <property type="entry name" value="Thiamin pyrophosphokinase, substrate-binding domain"/>
    <property type="match status" value="1"/>
</dbReference>
<dbReference type="InterPro" id="IPR007371">
    <property type="entry name" value="TPK_catalytic"/>
</dbReference>
<dbReference type="InterPro" id="IPR007373">
    <property type="entry name" value="Thiamin_PyroPKinase_B1-bd"/>
</dbReference>
<evidence type="ECO:0000313" key="10">
    <source>
        <dbReference type="Proteomes" id="UP000886751"/>
    </source>
</evidence>
<dbReference type="InterPro" id="IPR053149">
    <property type="entry name" value="TPK"/>
</dbReference>
<evidence type="ECO:0000256" key="6">
    <source>
        <dbReference type="SAM" id="Phobius"/>
    </source>
</evidence>
<dbReference type="GO" id="GO:0030975">
    <property type="term" value="F:thiamine binding"/>
    <property type="evidence" value="ECO:0007669"/>
    <property type="project" value="InterPro"/>
</dbReference>
<keyword evidence="2" id="KW-0547">Nucleotide-binding</keyword>
<evidence type="ECO:0000256" key="5">
    <source>
        <dbReference type="NCBIfam" id="TIGR01378"/>
    </source>
</evidence>
<dbReference type="PANTHER" id="PTHR41299">
    <property type="entry name" value="THIAMINE PYROPHOSPHOKINASE"/>
    <property type="match status" value="1"/>
</dbReference>
<comment type="caution">
    <text evidence="9">The sequence shown here is derived from an EMBL/GenBank/DDBJ whole genome shotgun (WGS) entry which is preliminary data.</text>
</comment>
<feature type="domain" description="Thiamin pyrophosphokinase catalytic" evidence="7">
    <location>
        <begin position="24"/>
        <end position="123"/>
    </location>
</feature>
<dbReference type="GO" id="GO:0004788">
    <property type="term" value="F:thiamine diphosphokinase activity"/>
    <property type="evidence" value="ECO:0007669"/>
    <property type="project" value="UniProtKB-UniRule"/>
</dbReference>
<keyword evidence="6" id="KW-1133">Transmembrane helix</keyword>
<dbReference type="EMBL" id="DXEI01000046">
    <property type="protein sequence ID" value="HIX94326.1"/>
    <property type="molecule type" value="Genomic_DNA"/>
</dbReference>
<dbReference type="CDD" id="cd07995">
    <property type="entry name" value="TPK"/>
    <property type="match status" value="1"/>
</dbReference>
<protein>
    <recommendedName>
        <fullName evidence="5">Thiamine diphosphokinase</fullName>
        <ecNumber evidence="5">2.7.6.2</ecNumber>
    </recommendedName>
</protein>
<feature type="transmembrane region" description="Helical" evidence="6">
    <location>
        <begin position="149"/>
        <end position="171"/>
    </location>
</feature>
<evidence type="ECO:0000256" key="3">
    <source>
        <dbReference type="ARBA" id="ARBA00022777"/>
    </source>
</evidence>